<feature type="compositionally biased region" description="Basic and acidic residues" evidence="9">
    <location>
        <begin position="3930"/>
        <end position="3943"/>
    </location>
</feature>
<dbReference type="InterPro" id="IPR001878">
    <property type="entry name" value="Znf_CCHC"/>
</dbReference>
<name>A0A2B4RXT0_STYPI</name>
<dbReference type="InterPro" id="IPR046439">
    <property type="entry name" value="ZF_RZ_dom"/>
</dbReference>
<feature type="compositionally biased region" description="Polar residues" evidence="9">
    <location>
        <begin position="656"/>
        <end position="686"/>
    </location>
</feature>
<feature type="region of interest" description="Disordered" evidence="9">
    <location>
        <begin position="3988"/>
        <end position="4020"/>
    </location>
</feature>
<keyword evidence="13" id="KW-1185">Reference proteome</keyword>
<feature type="domain" description="CCHC-type" evidence="10">
    <location>
        <begin position="3946"/>
        <end position="3958"/>
    </location>
</feature>
<keyword evidence="2" id="KW-0963">Cytoplasm</keyword>
<dbReference type="GO" id="GO:0002376">
    <property type="term" value="P:immune system process"/>
    <property type="evidence" value="ECO:0007669"/>
    <property type="project" value="UniProtKB-KW"/>
</dbReference>
<dbReference type="InterPro" id="IPR031248">
    <property type="entry name" value="RNF213"/>
</dbReference>
<feature type="coiled-coil region" evidence="8">
    <location>
        <begin position="1651"/>
        <end position="1678"/>
    </location>
</feature>
<feature type="compositionally biased region" description="Polar residues" evidence="9">
    <location>
        <begin position="110"/>
        <end position="125"/>
    </location>
</feature>
<dbReference type="PROSITE" id="PS50158">
    <property type="entry name" value="ZF_CCHC"/>
    <property type="match status" value="1"/>
</dbReference>
<proteinExistence type="predicted"/>
<dbReference type="PANTHER" id="PTHR22605">
    <property type="entry name" value="RZ-TYPE DOMAIN-CONTAINING PROTEIN"/>
    <property type="match status" value="1"/>
</dbReference>
<dbReference type="InterPro" id="IPR027417">
    <property type="entry name" value="P-loop_NTPase"/>
</dbReference>
<evidence type="ECO:0000256" key="9">
    <source>
        <dbReference type="SAM" id="MobiDB-lite"/>
    </source>
</evidence>
<feature type="domain" description="RZ-type" evidence="11">
    <location>
        <begin position="5367"/>
        <end position="5446"/>
    </location>
</feature>
<dbReference type="EMBL" id="LSMT01000256">
    <property type="protein sequence ID" value="PFX21966.1"/>
    <property type="molecule type" value="Genomic_DNA"/>
</dbReference>
<keyword evidence="6" id="KW-0391">Immunity</keyword>
<reference evidence="13" key="1">
    <citation type="journal article" date="2017" name="bioRxiv">
        <title>Comparative analysis of the genomes of Stylophora pistillata and Acropora digitifera provides evidence for extensive differences between species of corals.</title>
        <authorList>
            <person name="Voolstra C.R."/>
            <person name="Li Y."/>
            <person name="Liew Y.J."/>
            <person name="Baumgarten S."/>
            <person name="Zoccola D."/>
            <person name="Flot J.-F."/>
            <person name="Tambutte S."/>
            <person name="Allemand D."/>
            <person name="Aranda M."/>
        </authorList>
    </citation>
    <scope>NUCLEOTIDE SEQUENCE [LARGE SCALE GENOMIC DNA]</scope>
</reference>
<feature type="compositionally biased region" description="Basic and acidic residues" evidence="9">
    <location>
        <begin position="46"/>
        <end position="59"/>
    </location>
</feature>
<evidence type="ECO:0000259" key="10">
    <source>
        <dbReference type="PROSITE" id="PS50158"/>
    </source>
</evidence>
<feature type="compositionally biased region" description="Basic and acidic residues" evidence="9">
    <location>
        <begin position="545"/>
        <end position="557"/>
    </location>
</feature>
<evidence type="ECO:0000259" key="11">
    <source>
        <dbReference type="PROSITE" id="PS51981"/>
    </source>
</evidence>
<feature type="compositionally biased region" description="Polar residues" evidence="9">
    <location>
        <begin position="620"/>
        <end position="640"/>
    </location>
</feature>
<dbReference type="SUPFAM" id="SSF56672">
    <property type="entry name" value="DNA/RNA polymerases"/>
    <property type="match status" value="1"/>
</dbReference>
<dbReference type="Gene3D" id="4.10.60.10">
    <property type="entry name" value="Zinc finger, CCHC-type"/>
    <property type="match status" value="1"/>
</dbReference>
<dbReference type="SMART" id="SM00343">
    <property type="entry name" value="ZnF_C2HC"/>
    <property type="match status" value="2"/>
</dbReference>
<feature type="compositionally biased region" description="Basic and acidic residues" evidence="9">
    <location>
        <begin position="3993"/>
        <end position="4005"/>
    </location>
</feature>
<feature type="compositionally biased region" description="Basic and acidic residues" evidence="9">
    <location>
        <begin position="154"/>
        <end position="184"/>
    </location>
</feature>
<comment type="caution">
    <text evidence="12">The sequence shown here is derived from an EMBL/GenBank/DDBJ whole genome shotgun (WGS) entry which is preliminary data.</text>
</comment>
<dbReference type="PROSITE" id="PS51981">
    <property type="entry name" value="ZF_RZ"/>
    <property type="match status" value="1"/>
</dbReference>
<keyword evidence="5" id="KW-0862">Zinc</keyword>
<dbReference type="Gene3D" id="3.40.50.300">
    <property type="entry name" value="P-loop containing nucleotide triphosphate hydrolases"/>
    <property type="match status" value="1"/>
</dbReference>
<comment type="subcellular location">
    <subcellularLocation>
        <location evidence="1">Cytoplasm</location>
    </subcellularLocation>
</comment>
<feature type="compositionally biased region" description="Basic and acidic residues" evidence="9">
    <location>
        <begin position="698"/>
        <end position="722"/>
    </location>
</feature>
<accession>A0A2B4RXT0</accession>
<dbReference type="PANTHER" id="PTHR22605:SF16">
    <property type="entry name" value="E3 UBIQUITIN-PROTEIN LIGASE RNF213"/>
    <property type="match status" value="1"/>
</dbReference>
<evidence type="ECO:0000313" key="12">
    <source>
        <dbReference type="EMBL" id="PFX21966.1"/>
    </source>
</evidence>
<keyword evidence="4 7" id="KW-0863">Zinc-finger</keyword>
<feature type="region of interest" description="Disordered" evidence="9">
    <location>
        <begin position="5431"/>
        <end position="5465"/>
    </location>
</feature>
<feature type="region of interest" description="Disordered" evidence="9">
    <location>
        <begin position="604"/>
        <end position="724"/>
    </location>
</feature>
<evidence type="ECO:0000256" key="4">
    <source>
        <dbReference type="ARBA" id="ARBA00022771"/>
    </source>
</evidence>
<evidence type="ECO:0000256" key="8">
    <source>
        <dbReference type="SAM" id="Coils"/>
    </source>
</evidence>
<evidence type="ECO:0000256" key="5">
    <source>
        <dbReference type="ARBA" id="ARBA00022833"/>
    </source>
</evidence>
<feature type="compositionally biased region" description="Basic and acidic residues" evidence="9">
    <location>
        <begin position="641"/>
        <end position="652"/>
    </location>
</feature>
<organism evidence="12 13">
    <name type="scientific">Stylophora pistillata</name>
    <name type="common">Smooth cauliflower coral</name>
    <dbReference type="NCBI Taxonomy" id="50429"/>
    <lineage>
        <taxon>Eukaryota</taxon>
        <taxon>Metazoa</taxon>
        <taxon>Cnidaria</taxon>
        <taxon>Anthozoa</taxon>
        <taxon>Hexacorallia</taxon>
        <taxon>Scleractinia</taxon>
        <taxon>Astrocoeniina</taxon>
        <taxon>Pocilloporidae</taxon>
        <taxon>Stylophora</taxon>
    </lineage>
</organism>
<dbReference type="SUPFAM" id="SSF57756">
    <property type="entry name" value="Retrovirus zinc finger-like domains"/>
    <property type="match status" value="1"/>
</dbReference>
<dbReference type="Gene3D" id="3.10.10.10">
    <property type="entry name" value="HIV Type 1 Reverse Transcriptase, subunit A, domain 1"/>
    <property type="match status" value="1"/>
</dbReference>
<feature type="compositionally biased region" description="Basic and acidic residues" evidence="9">
    <location>
        <begin position="126"/>
        <end position="138"/>
    </location>
</feature>
<feature type="region of interest" description="Disordered" evidence="9">
    <location>
        <begin position="539"/>
        <end position="567"/>
    </location>
</feature>
<dbReference type="Pfam" id="PF00098">
    <property type="entry name" value="zf-CCHC"/>
    <property type="match status" value="1"/>
</dbReference>
<keyword evidence="3" id="KW-0479">Metal-binding</keyword>
<dbReference type="Proteomes" id="UP000225706">
    <property type="component" value="Unassembled WGS sequence"/>
</dbReference>
<dbReference type="GO" id="GO:0003676">
    <property type="term" value="F:nucleic acid binding"/>
    <property type="evidence" value="ECO:0007669"/>
    <property type="project" value="InterPro"/>
</dbReference>
<keyword evidence="8" id="KW-0175">Coiled coil</keyword>
<dbReference type="GO" id="GO:0004842">
    <property type="term" value="F:ubiquitin-protein transferase activity"/>
    <property type="evidence" value="ECO:0007669"/>
    <property type="project" value="InterPro"/>
</dbReference>
<evidence type="ECO:0000256" key="2">
    <source>
        <dbReference type="ARBA" id="ARBA00022490"/>
    </source>
</evidence>
<dbReference type="Pfam" id="PF20173">
    <property type="entry name" value="ZnF_RZ-type"/>
    <property type="match status" value="1"/>
</dbReference>
<feature type="compositionally biased region" description="Polar residues" evidence="9">
    <location>
        <begin position="61"/>
        <end position="99"/>
    </location>
</feature>
<evidence type="ECO:0000256" key="1">
    <source>
        <dbReference type="ARBA" id="ARBA00004496"/>
    </source>
</evidence>
<feature type="compositionally biased region" description="Polar residues" evidence="9">
    <location>
        <begin position="189"/>
        <end position="202"/>
    </location>
</feature>
<dbReference type="GO" id="GO:0008270">
    <property type="term" value="F:zinc ion binding"/>
    <property type="evidence" value="ECO:0007669"/>
    <property type="project" value="UniProtKB-KW"/>
</dbReference>
<dbReference type="GO" id="GO:0016887">
    <property type="term" value="F:ATP hydrolysis activity"/>
    <property type="evidence" value="ECO:0007669"/>
    <property type="project" value="InterPro"/>
</dbReference>
<dbReference type="FunFam" id="3.40.50.300:FF:000491">
    <property type="entry name" value="E3 ubiquitin-protein ligase RNF213"/>
    <property type="match status" value="1"/>
</dbReference>
<feature type="region of interest" description="Disordered" evidence="9">
    <location>
        <begin position="37"/>
        <end position="202"/>
    </location>
</feature>
<evidence type="ECO:0000256" key="7">
    <source>
        <dbReference type="PROSITE-ProRule" id="PRU00047"/>
    </source>
</evidence>
<dbReference type="InterPro" id="IPR043502">
    <property type="entry name" value="DNA/RNA_pol_sf"/>
</dbReference>
<evidence type="ECO:0000313" key="13">
    <source>
        <dbReference type="Proteomes" id="UP000225706"/>
    </source>
</evidence>
<protein>
    <submittedName>
        <fullName evidence="12">E3 ubiquitin-protein ligase RNF213</fullName>
    </submittedName>
</protein>
<evidence type="ECO:0000256" key="3">
    <source>
        <dbReference type="ARBA" id="ARBA00022723"/>
    </source>
</evidence>
<dbReference type="OrthoDB" id="2423195at2759"/>
<dbReference type="GO" id="GO:0005737">
    <property type="term" value="C:cytoplasm"/>
    <property type="evidence" value="ECO:0007669"/>
    <property type="project" value="UniProtKB-SubCell"/>
</dbReference>
<sequence>MMKCSNCGNTTLPPGFPFCPLCGSRLAPDQINSLKEKEIIPAVTSEHPKGDGTEGKHYTGESLQQNGTDTETNQNESSLSQQLGPMQVPNNHSANSPVQQEEAAAEESPGLSSESNQEETPATTDPDNRDLVKADEKGTGFMERSSAAITNTPEKAETGERQREDIASEQKVDKEVDKEGKGQEEEGSPTRNQSSIPPKQQQVTLDAGVTVVFHVLVSSVFEMTDRHLSIRASGVEFGDFSRSCVDLCAVDRPCKQKEKDYLQLFRGQLTLTPDQARKGTSYKYVVTNGGNLYWENLTEFLSRHRSYAVVTRALKIPNDHIQPGVTWSQFDGVAFFHDKNSYLKVIDKKDEYNTMALLYFLPKWKGFLVNDTAELMNATEALTRQDHVVECVSNVWLQEYPQPPRRKPTNLKVQKVFVDRLRPKLAANIAILTECEFGSKDYVPALVSSLAIIVVFKKYYIFLKREEGASLLRCLSFKANIQKELRSVGEVVLAEFSPELRKVAAKAIESLCEQFTKSTTAKNDLKWLLALLMSTPEQKSSTFTKNEDPSSRKREIQGDGQNQQRLPLYRDEQGNLLSKQTQRSIQPGQSYSVIVRGPAELDVDADQRGSYGGVNDTEKNVMQSKKSLDQDQVTPANQKQKGSEKEANKKADGAWTGNNHPFTPSGQSTSSENVTAGGTRNTQTQGKKYLKTMAKSGAEGKELVVRDPPKDSGNTRDGKEGAKGAANTLKQVEPEDGVTVIFHVVLASNLNMEEGHLHIQAEGEDLGNFKINCVDMKVVRGDKGKDKKKPTRFQGQFTLTIDRARKGTKYKYVIIKKKDVLWEELIEFQPSNGGVIVDRFLYVPDKYLKRGATWHQFDGVSYIYTEKGWWDTFKGWFRSEQTAQNRTTALLAYLPKWRGFVVSGCEKEMKATEAIVELDKVVNCLTNVWIQFSRCKPESRKPPDFNIDKVLMDHLEPKMKENAAISAQSDVQLEVRASALVSSVAIVLICQQYKIALRRELELSLLRCLSLAADPARQICTVYEAVLENFSEGLRERAAKGIEELCNRIMAEKRSEADVWLLALPLLHFLRGDSKPFEKLGIEGSHKKLDWFGGQGLKIKEFRRSAENLNLPALLSRLGSAFKIDLLLKRTFLFAIPVWDLNKIVASKLFQISDILVALVTHCSRERVPSDKWEGVFQCIRLMTIQFNSEIECTELKEVEFSVSLCLQLVEVFLKELNICDHVDMICHTIKLLFQCIRKQRRLFEEKLDQEKGQLDERKTIDRLLSSLRDRLSRDLYHTMSSSPKSEHLARELSLWSELLWVTDENQGFPAYRQFLIDSLLRRARRLEGTYLVEIFCEVDMDAYERAVGESFSNLACEAVEKITSSARRGDDIRIFNHLSNSKAGKSGQLLSMFLTNSWPKDGERSDTCGLDPLRVEFLLTWKPMIGYLKFTNNPKILGDESGRGGILSDECKETLFLAKSLLDALVRIISDGSVTFEVLLLLQRHKETFLELVKTSVAEIKDAKLSLAHRLEEIHKFFEVKENLGTFIGMCDVIQPVDSTNLKDKVPQDVSSFQIRDLCKRKDDNQIEVTFFKIPPALKEVLSALVRVQESLTFQALWKKYGNKAQTARKNDDTRKRQLSISDVVVNVWKPAITSWTQNVASVKDGTISLGDVEKLFDDYRNRRKELERELSCMLNVNTDQAISNARELKKTVGERLAQIQRYQQLHQYASAADTIWEFKEAMGFTGDFKVVEDLRNQLSVEFKQKPLNSVGESFSKAGQALQDLDVDKAQCFKAVVDSKRLVEWLRSTIKSTQELKVLVDLALISAGESDMETDRISSLHTSCLGFAPLIFDLKESEEQGVSFDQLMKACDPVWKAVETDQMLPKKLYDTSRHLEWLKTVKESHGSVAMTSLAQAKIINSSGVYVVGHLDNENCPLPEQGKRLSIKDVIQLTVPLKDGSEKEQRKTYSIDELKDLQSKLMLIAGKAEKGKDDVEQFVRNLEGVMRLANAYIDLFEAGYIHRMDWNQEFHCSKDQVAGESIAEELEEESSFMETCYMNWKNKVSDARKEYRELNYFTTQQLMILRKEIAKVCHSNDLAMSDIQVLTLLESVRPNLTSEQLKSAIERAFKDTDMLENARGTAPLPSFTHALSRCEMVTRKSVFDNNSDTSTSSSTAFSVCQVQTVSLKKPKPRETSKIQKFLNAAADDGYSEQIAVAALASLGDDAEEDDLLLWCLEEADEADIEALYEEAKQNPVIAREIFANELESVEQEMLAEDQGENESEPDMVPISSFLAETNIDEQEVSGDEDNEAEISQYLTLTQLGNILRELSVLGSEAVARNFPAFLKRGRPNLMLVPKGRYLQLDLCFAYPIFVDDILATVLALYMHDKKQPLPSHEEVLLCTPNTTTEEIELLWRRATGDVEGRFYCLVHADVLDFSVSKQAVEMLSVVTQGLAGKDGEHYGLVVICSSEYEDRAHVVAALDQYRVAAPPCPSPEDLKSYLKHQFQATPSQYGYIGSSRINWTTAGSLDPERLCVRVVSSHRGGLGKTLFVRRLTEQLPNLVNNDMVMTNLRRQDSKTFLHVTVPLHGNSTDSSMLVDALLPHAVKANVPLSRIFHLDVSPSMRRGLDTLIFNLLVLGYLCDKMGRVWRRRSTDMYVIEITTVAPLPMGFTREEEAQSQGRQAGKSTMSKRPFYDLLPNIECQTPRTVLCRLADTQDKKDCNPLFDVKEFRNAPFQRVYQYLKLSSEGKGLDKFTFSPADVDEDQRTCLVLLLRNCGIPDPSWSEIRHFVSFLNSQLRDCEQSFYCDMQLMRAILAGPNVLNLEGFRSFVVRFMIQMSRDFATPSLTEENTVFYTEDNAELERKEIEQFQLRRRWESSPHPYLFFNQDHITMTFLGFFINSAGDLVDPQTSKTLEKGLMSKPLRNGLQAQGVDFATNMETSRKEDKINQLCSVMGVNWLYDPDRAYELTTDNVKKILAIHMRFRAPGGGCGGGGNKTGVTPLSGDCIGVEVDVDADGDAVEVHGGTTYEDIKHKVNQAEDMARANQDKNIDTVLFFDEANTTEALTMIKEVMVDRRINGRPIGQGLERLQFIAACNPYRRHTDEMIHKLESAGLGYHVKADESEDRLGHIPLRHLVYRVHALPGSMRPLIWDFGQLKPDVEILYTNQIVSRYILHESQLAGDSSTVKAVAEDECSFVSLRDVERAMQVMVWFYKHVDALARLMRKVTAEQRTEEDFDVDEDYEEEEDKITPLTRALVLAIGVCYHAKLQERREQYRIVVARSFKAPCLLPGGHKQILREISSCQKAVLNELELGPNIARNTALSENVFMMVVCIELRIPLFVVGKPGSSKSLAKTVVADNMQGDAARSPLFKTFKQVHMASYQCSPLSTPEGIVATFKQCSKLQEGKNPDKFVSVVVLDEVGLAEDSPLMPLKTLHPLLEDGVTSADDVIETDEKPQRVAFIGISNWALDPAKMNRGIMLSRGVPSKGELIDSAMGICSTDEVVKALISSLISPLAAGYAQLYKEQKNFTTLKNCGKEEFFGLRDFYSDLLLLSLYASLIKMVYAIAAKSQQRPRWHELEHAIKRNFGGLIEGDPVEIFKRFYTEKDDEYVVETSTTIRLIEASLGREDVADRANFSENRYLLILTENYAALPIMQQHLLRAADDAVVIFGSSFPNDQEYTQICRNINRIKVCMETGRTVILLNLESLYESLYDALNQYYVYFGGQKYVDLGLGTHRVKCRVDDGFKLIVIAEKDVVYNNFPIPLINRLEKHFLVTLTSLTSDQKDLVQKMRTWVAEFAEVSGEGRCGRDFSIGDAFVGFHEDTIPSIVMQVCNDIEGEDHSAASDDTEDTWEMNVLRRSQVMLLEMATPDAIARLPHTALERRAPHIWNAYFKEQQHSSLAAFMSHVLNLEDGRLDEKRKEGLLIQVRTSEVAGQQVKHMASGSDVNAVRKKEEKPKDQSRKTCFNCGKTGHFARDPYCPAKGRKCAKCLRYGHFAWCYKSHGCSATDQGRGADSRKASDNKKHLGRQKNHVEYPREGNGCDMENPAFAFVVTEDNKECGVSSSSEPMINAQEVLIDSGSVSNMIGEEDLKRLKIAGFNGEIEHRSKKLFAYGGKKTDVVGQCEAEISAGNTKVTSKFIVVKEEHCILGNGTAKDLGVLHTEPRVIPVSDNCNEIKSDFVDSLIAQYPKVLRGIGKLKDFQLKLLVNPNVPSVALKVRRVPFALREKVEAKIEELLEADIIERADGPTTWASPVVITPKPNGDIRLCVDMRRANEAIVNACRYPLLMRMLSFGVNAAPEKYQHIIRQVIADVDEVITTHSRLLSNNDLGDVCIQTGFERSTLDFMTLQQFQTEQQFRDSVRTFFEHLGGECPGILLVQCDSGDENFNLIAGARHILLEERTNAAEMLNLSSLEAVHIVLIIQLPRIAGGCRNFVGFQGGKWMSAHIDELRPPGKYTPSIEQLIDRPISELFSEGLNKEDDVVQAATVAVKLLRSCVQAAACRVDSETESAERSTHRIELLLDLLPDDYQSQEDEESFATVVVQRTHHLLKERELTAANPQGWLQSEALSGTGVQEWGTFRKALLQRVFSVVVPILAEIIALADRDCNLDLVKNDNTWVSRLWLKILADRSISELSYNDMISPGTNSVRERVQVIGSGAGGHRFSSRFPFSFIIKQRVEKLLKDASSVTAHSGATLMDSLRELIGNSQLGPPLDELRGVNSAGHQYLMDFVHMIYKPSNDVEHKLVYEAILSSARELGALEDEDGNESIDIALVHVAHSRIQHRLKCFEALVKAYPDLVQRLRETLEGNEAEVLLDVVALNICLEALEPSREMLLSPDTRRTWCDRVLCIRPAVEDMLRKERFGRVTENCSNYGERSTVMLGYCRSMWQRTGAVRLFVEHVTLFAEKDEDVNSANVLRLWKVLGDETDFSSLRSLQAIEKFLIDYSEDVKRRTNEETASELRRRCNAFFMELVSIFCFGDSVSKDLEQEAITLLMRYVIGHQSTQTKDFSPFPDYAIDPTPVVRSFLLQQLLRTSAKLTKLVKEHLGVFLQGARNLKPEPSHVKEVCFLCVQCMEDLLISRYQAKVADSKLTVKLKHAKKTCEESFTALSARDEDSAEMSALSLDGVAKGRYVLSLVVEFLYKLFIEGDSSYKDLDAKREVLSLLECARKLCMGMSSSTPQLYLLKQLVRRYGLDCVRTLGEYEELAWILPAEARHQEEDVIQDRFLVHGDHYRAVREGLTKTVISGKIQDTVSAITETGLQGVNKNVLLLLVMYREITMANVSPVQTQTLTQEVRVKLDDFVRNGGHLSESAQPFARELLGNSQGGQFQKLQVYNGKTPQEHTLAEIVIHTAVALQCVGTGSLAEPLFVLMTDPSTMNNSFLPTMPEDNFHECIKAIAETMKGYYKGEWYECGNRDCRYLYFIGECSKPMEKSTCPDCGRVIGGENHNFSGEHQISGREDRTKTGHALGEPSSRPTHAEPQRDMPPIVCSLLRIIMHSAMIMGASKNSQAIAPLITPPCPPQSEGNFLWQHLQRDLDVLGRALGRSVDDAALTVHLVLARMISRNGGQTANAHDMRLRTRESRRSWEKDFCSEILVPVITNLDEKLQSASKLLMGDERFGKDPLVRQLYEFDEHVEDLSQGVRPMSRSLWKYRQHITVEDLSSSFQREVFYGGKDEFKVLNAFLKQEHKLRFVQFLPEVVRLQRLLMDRFHRRIDRIDAERYTIREFLKDLPKGSVKEEYTNLFQSFKTAWNSCKLFLGDQGRLRVPQDLCNTTMDNDCPIAMVLPSTTGMGVCSTSLTFFLVNANNESLGAYRGATNQDGPLERVSVSEVTLSHLIAYDPERDLLPLILAHCNYSLEVGQETLVHYDWAALERQLIDRLLRGRPFVEFKEERFAFSRDTRDDAVFTSLTRKIPQESISRVIESQIIVELRSSLSDVCDVMSSLDIAIGFLASSGGQPERPLKSYLHDVLKLPKDRGLKSPTAEQHCSLSHTLALWRLMALERAKIKSRNKQEPFEQMPEVFKEKLSSSEQASLNRVLRKIDMDIFLPQLLQIILLDVKKYGETISTMSFEDCLGLCLANKDLDQIPGTENIPYSIKMAHLKAVWNSAVQLSDDFHKDRQAV</sequence>
<evidence type="ECO:0000256" key="6">
    <source>
        <dbReference type="ARBA" id="ARBA00022859"/>
    </source>
</evidence>
<dbReference type="InterPro" id="IPR036875">
    <property type="entry name" value="Znf_CCHC_sf"/>
</dbReference>
<gene>
    <name evidence="12" type="primary">Rnf213</name>
    <name evidence="12" type="ORF">AWC38_SpisGene13515</name>
</gene>
<feature type="region of interest" description="Disordered" evidence="9">
    <location>
        <begin position="3920"/>
        <end position="3943"/>
    </location>
</feature>